<dbReference type="Proteomes" id="UP001169217">
    <property type="component" value="Unassembled WGS sequence"/>
</dbReference>
<gene>
    <name evidence="1" type="ORF">CLIM01_02977</name>
</gene>
<dbReference type="EMBL" id="JARUPT010000059">
    <property type="protein sequence ID" value="KAK0379650.1"/>
    <property type="molecule type" value="Genomic_DNA"/>
</dbReference>
<keyword evidence="2" id="KW-1185">Reference proteome</keyword>
<comment type="caution">
    <text evidence="1">The sequence shown here is derived from an EMBL/GenBank/DDBJ whole genome shotgun (WGS) entry which is preliminary data.</text>
</comment>
<proteinExistence type="predicted"/>
<evidence type="ECO:0000313" key="2">
    <source>
        <dbReference type="Proteomes" id="UP001169217"/>
    </source>
</evidence>
<evidence type="ECO:0000313" key="1">
    <source>
        <dbReference type="EMBL" id="KAK0379650.1"/>
    </source>
</evidence>
<accession>A0ABQ9Q756</accession>
<protein>
    <submittedName>
        <fullName evidence="1">Uncharacterized protein</fullName>
    </submittedName>
</protein>
<organism evidence="1 2">
    <name type="scientific">Colletotrichum limetticola</name>
    <dbReference type="NCBI Taxonomy" id="1209924"/>
    <lineage>
        <taxon>Eukaryota</taxon>
        <taxon>Fungi</taxon>
        <taxon>Dikarya</taxon>
        <taxon>Ascomycota</taxon>
        <taxon>Pezizomycotina</taxon>
        <taxon>Sordariomycetes</taxon>
        <taxon>Hypocreomycetidae</taxon>
        <taxon>Glomerellales</taxon>
        <taxon>Glomerellaceae</taxon>
        <taxon>Colletotrichum</taxon>
        <taxon>Colletotrichum acutatum species complex</taxon>
    </lineage>
</organism>
<reference evidence="1" key="1">
    <citation type="submission" date="2023-04" db="EMBL/GenBank/DDBJ databases">
        <title>Colletotrichum limetticola genome sequence.</title>
        <authorList>
            <person name="Baroncelli R."/>
        </authorList>
    </citation>
    <scope>NUCLEOTIDE SEQUENCE</scope>
    <source>
        <strain evidence="1">KLA-Anderson</strain>
    </source>
</reference>
<name>A0ABQ9Q756_9PEZI</name>
<sequence length="50" mass="5700">MATENFTTKPSTLIKLDQFVTFAAILRALLSARCWIDRGNRVFSRKPRAS</sequence>